<proteinExistence type="predicted"/>
<comment type="caution">
    <text evidence="2">The sequence shown here is derived from an EMBL/GenBank/DDBJ whole genome shotgun (WGS) entry which is preliminary data.</text>
</comment>
<sequence>MGVTMGIVFTTAQTWYAAFRLSSIATATGSQSAMMKKTVSNALLSLFMDKSAREKLNRVKTSARTSSTPSLSTPPPPRVPTAPPRPPATDDAHAHLDEKLENAKRTLTSDRRALIRSALKIQRDQAKMLNEIDAEDRDRLRAIALSRLAPHRKGD</sequence>
<dbReference type="EMBL" id="SLZW01000004">
    <property type="protein sequence ID" value="TCS63047.1"/>
    <property type="molecule type" value="Genomic_DNA"/>
</dbReference>
<feature type="region of interest" description="Disordered" evidence="1">
    <location>
        <begin position="55"/>
        <end position="92"/>
    </location>
</feature>
<protein>
    <submittedName>
        <fullName evidence="2">Uncharacterized protein</fullName>
    </submittedName>
</protein>
<organism evidence="2 3">
    <name type="scientific">Varunaivibrio sulfuroxidans</name>
    <dbReference type="NCBI Taxonomy" id="1773489"/>
    <lineage>
        <taxon>Bacteria</taxon>
        <taxon>Pseudomonadati</taxon>
        <taxon>Pseudomonadota</taxon>
        <taxon>Alphaproteobacteria</taxon>
        <taxon>Rhodospirillales</taxon>
        <taxon>Magnetovibrionaceae</taxon>
        <taxon>Varunaivibrio</taxon>
    </lineage>
</organism>
<feature type="compositionally biased region" description="Low complexity" evidence="1">
    <location>
        <begin position="62"/>
        <end position="71"/>
    </location>
</feature>
<gene>
    <name evidence="2" type="ORF">EDD55_104138</name>
</gene>
<feature type="compositionally biased region" description="Pro residues" evidence="1">
    <location>
        <begin position="72"/>
        <end position="87"/>
    </location>
</feature>
<name>A0A4R3JBN8_9PROT</name>
<keyword evidence="3" id="KW-1185">Reference proteome</keyword>
<evidence type="ECO:0000313" key="3">
    <source>
        <dbReference type="Proteomes" id="UP000295304"/>
    </source>
</evidence>
<evidence type="ECO:0000313" key="2">
    <source>
        <dbReference type="EMBL" id="TCS63047.1"/>
    </source>
</evidence>
<reference evidence="2 3" key="1">
    <citation type="submission" date="2019-03" db="EMBL/GenBank/DDBJ databases">
        <title>Genomic Encyclopedia of Type Strains, Phase IV (KMG-IV): sequencing the most valuable type-strain genomes for metagenomic binning, comparative biology and taxonomic classification.</title>
        <authorList>
            <person name="Goeker M."/>
        </authorList>
    </citation>
    <scope>NUCLEOTIDE SEQUENCE [LARGE SCALE GENOMIC DNA]</scope>
    <source>
        <strain evidence="2 3">DSM 101688</strain>
    </source>
</reference>
<dbReference type="AlphaFoldDB" id="A0A4R3JBN8"/>
<evidence type="ECO:0000256" key="1">
    <source>
        <dbReference type="SAM" id="MobiDB-lite"/>
    </source>
</evidence>
<dbReference type="Proteomes" id="UP000295304">
    <property type="component" value="Unassembled WGS sequence"/>
</dbReference>
<accession>A0A4R3JBN8</accession>